<dbReference type="Pfam" id="PF00656">
    <property type="entry name" value="Peptidase_C14"/>
    <property type="match status" value="1"/>
</dbReference>
<gene>
    <name evidence="11" type="ORF">OFUS_LOCUS12662</name>
</gene>
<dbReference type="InterPro" id="IPR002475">
    <property type="entry name" value="Bcl2-like"/>
</dbReference>
<evidence type="ECO:0000256" key="6">
    <source>
        <dbReference type="ARBA" id="ARBA00022801"/>
    </source>
</evidence>
<dbReference type="CDD" id="cd06845">
    <property type="entry name" value="Bcl-2_like"/>
    <property type="match status" value="1"/>
</dbReference>
<dbReference type="PROSITE" id="PS50062">
    <property type="entry name" value="BCL2_FAMILY"/>
    <property type="match status" value="1"/>
</dbReference>
<comment type="similarity">
    <text evidence="1">Belongs to the Bcl-2 family.</text>
</comment>
<dbReference type="PROSITE" id="PS50208">
    <property type="entry name" value="CASPASE_P20"/>
    <property type="match status" value="1"/>
</dbReference>
<evidence type="ECO:0000313" key="11">
    <source>
        <dbReference type="EMBL" id="CAH1786849.1"/>
    </source>
</evidence>
<dbReference type="PRINTS" id="PR00376">
    <property type="entry name" value="IL1BCENZYME"/>
</dbReference>
<dbReference type="InterPro" id="IPR036388">
    <property type="entry name" value="WH-like_DNA-bd_sf"/>
</dbReference>
<evidence type="ECO:0000256" key="10">
    <source>
        <dbReference type="SAM" id="MobiDB-lite"/>
    </source>
</evidence>
<dbReference type="OrthoDB" id="5962960at2759"/>
<protein>
    <submittedName>
        <fullName evidence="11">Uncharacterized protein</fullName>
    </submittedName>
</protein>
<dbReference type="SMART" id="SM00337">
    <property type="entry name" value="BCL"/>
    <property type="match status" value="1"/>
</dbReference>
<keyword evidence="5" id="KW-0677">Repeat</keyword>
<dbReference type="GO" id="GO:0004197">
    <property type="term" value="F:cysteine-type endopeptidase activity"/>
    <property type="evidence" value="ECO:0007669"/>
    <property type="project" value="InterPro"/>
</dbReference>
<dbReference type="InterPro" id="IPR002138">
    <property type="entry name" value="Pept_C14_p10"/>
</dbReference>
<feature type="region of interest" description="Disordered" evidence="10">
    <location>
        <begin position="366"/>
        <end position="435"/>
    </location>
</feature>
<dbReference type="SUPFAM" id="SSF52540">
    <property type="entry name" value="P-loop containing nucleoside triphosphate hydrolases"/>
    <property type="match status" value="1"/>
</dbReference>
<keyword evidence="4" id="KW-0053">Apoptosis</keyword>
<keyword evidence="3" id="KW-0645">Protease</keyword>
<dbReference type="SUPFAM" id="SSF56854">
    <property type="entry name" value="Bcl-2 inhibitors of programmed cell death"/>
    <property type="match status" value="1"/>
</dbReference>
<keyword evidence="7" id="KW-0788">Thiol protease</keyword>
<dbReference type="GO" id="GO:0006915">
    <property type="term" value="P:apoptotic process"/>
    <property type="evidence" value="ECO:0007669"/>
    <property type="project" value="UniProtKB-KW"/>
</dbReference>
<dbReference type="Gene3D" id="1.10.437.10">
    <property type="entry name" value="Blc2-like"/>
    <property type="match status" value="1"/>
</dbReference>
<reference evidence="11" key="1">
    <citation type="submission" date="2022-03" db="EMBL/GenBank/DDBJ databases">
        <authorList>
            <person name="Martin C."/>
        </authorList>
    </citation>
    <scope>NUCLEOTIDE SEQUENCE</scope>
</reference>
<keyword evidence="8" id="KW-0865">Zymogen</keyword>
<evidence type="ECO:0000256" key="3">
    <source>
        <dbReference type="ARBA" id="ARBA00022670"/>
    </source>
</evidence>
<dbReference type="GO" id="GO:0006508">
    <property type="term" value="P:proteolysis"/>
    <property type="evidence" value="ECO:0007669"/>
    <property type="project" value="UniProtKB-KW"/>
</dbReference>
<dbReference type="SUPFAM" id="SSF52129">
    <property type="entry name" value="Caspase-like"/>
    <property type="match status" value="1"/>
</dbReference>
<dbReference type="Gene3D" id="3.40.50.300">
    <property type="entry name" value="P-loop containing nucleotide triphosphate hydrolases"/>
    <property type="match status" value="2"/>
</dbReference>
<feature type="compositionally biased region" description="Basic and acidic residues" evidence="10">
    <location>
        <begin position="36"/>
        <end position="48"/>
    </location>
</feature>
<dbReference type="InterPro" id="IPR016129">
    <property type="entry name" value="Caspase_his_AS"/>
</dbReference>
<feature type="compositionally biased region" description="Basic residues" evidence="10">
    <location>
        <begin position="1027"/>
        <end position="1040"/>
    </location>
</feature>
<feature type="compositionally biased region" description="Basic and acidic residues" evidence="10">
    <location>
        <begin position="382"/>
        <end position="402"/>
    </location>
</feature>
<keyword evidence="6" id="KW-0378">Hydrolase</keyword>
<dbReference type="InterPro" id="IPR033139">
    <property type="entry name" value="Caspase_cys_AS"/>
</dbReference>
<feature type="compositionally biased region" description="Acidic residues" evidence="10">
    <location>
        <begin position="49"/>
        <end position="62"/>
    </location>
</feature>
<dbReference type="InterPro" id="IPR015917">
    <property type="entry name" value="Pept_C14A"/>
</dbReference>
<evidence type="ECO:0000313" key="12">
    <source>
        <dbReference type="Proteomes" id="UP000749559"/>
    </source>
</evidence>
<dbReference type="CDD" id="cd00032">
    <property type="entry name" value="CASc"/>
    <property type="match status" value="1"/>
</dbReference>
<dbReference type="PANTHER" id="PTHR47901">
    <property type="entry name" value="CASPASE RECRUITMENT DOMAIN-CONTAINING PROTEIN 18"/>
    <property type="match status" value="1"/>
</dbReference>
<sequence length="1362" mass="155484">MEGEHTVPVGPPDYVENGDHQENQNNQGNPDNYENPENKENAKYKDNQEDNESDENQEEEYGEVIQLETETIPELDDLNIPDQKTQEMNEIFKKFIYVQLKNDHQIQDIIPEGGGELQSSRPGVEETLRVARHLATLGDDLGTRYDAQFTEMINAIPMSPQTGREAFIGIARQLFSDGVVNWGRIVTLMAFSGRLSVHAARQGSAAMAHNISGYMTRFFVQEDIPKWVDDHGGWENAFNMGSKEEVTFDVLLDRPEYLEAYQRAREEGTRHVYQARVMIVGQYGVGKTSLRKRLLDEGFSKQYKITDGIQVDPSACSVDIKNSVIWKTKAKGFKAGEDTNDPLEVYESEVAKNLWHAFNDGTSVDGPVIPVSQGAKTTNGLKPKESRKGTDTIDNVITKEHVTPVNTDKPGTSSDYNNSTNNRETLRTDGDSSAPDYISKIPESIKNKFLSLTEDVTKQIRQLGGLNGDSSEDEKQLKLSFWDFGGQHVFYTTHQTFLTNRAIYLLVVDLTKDLDEKVETFRQSRSGTKLDTTAPETVKDYLDYWLNSIHTHAGKSSSGSESLSPPVIVVCTHKDAVSMEYHMKQPYMSRFKAWWQGAVLYDTEQQSQHIENYFHKIDMNLQDKVYYRHVCPRYFAVDNQYNGDPELDCLKKMIVKLAEDQGFWGQEVPIKWLVLEKKLREFKLETPDRKARHFLEFDEVAEIGFKEGMDEDSVRACLGFYHSVGDMIYFNEINLNDLVILDPQWLIDVFKSIITVPEFHRVVSGSGRNSRIYWEKLDKEGLLEEELIDIVWEEQNTEISNHKKVLIEFMQKFDLICPLKNNPGYSQKKRQFFVPCLLPKPEPSDIIKDKPLAGPTIFYQFTFLPNGLFHRLVANICLEKSWPLYGKNVFFDYARFEVGKGAHVLTILAQDNHLELKIHTLSDDVTDKDNNFMCMRIRKDIEAMLKSTIQKYCPSAGYKVSVRCRCPGVPEENQLIVPVSEMDIILSQNKLCELHHNTIKLQSYELWYQTVQIFKPVPTKPKEAKPKPTRKKSSKKSKKQRPSDTDDELSASDSDSDGSNLEDTDSEDNEDDGELHVHKSTQKFYKKWYNHKGAYCNISMPRGRCLIINNYTFKPKMSNRDGTEHDLKRLKQLFKIFKYTVVVKTDLTAGDIRKVLIEERNRSIHAMYDSFVLVILSHGTVDAVYGVDKETVPYKEIYNFFNGENCKNLVGKPKIIIIQACQGSKKDDGAVADGDEDENIDDIDSSSPPEPTIESASMDEAPTPLDEVDSPDGAQKSPTMADFFIATATTQDYVSWRNKETGTWFIQALVHIYRKYASRKDINTMSTKINNVVASNTSMSGKKQIPSFNNQLTKDFYFFPGH</sequence>
<evidence type="ECO:0000256" key="8">
    <source>
        <dbReference type="ARBA" id="ARBA00023145"/>
    </source>
</evidence>
<accession>A0A8J1XVR9</accession>
<evidence type="ECO:0000256" key="2">
    <source>
        <dbReference type="ARBA" id="ARBA00010134"/>
    </source>
</evidence>
<evidence type="ECO:0000256" key="1">
    <source>
        <dbReference type="ARBA" id="ARBA00009458"/>
    </source>
</evidence>
<dbReference type="Gene3D" id="3.40.50.1460">
    <property type="match status" value="1"/>
</dbReference>
<dbReference type="PROSITE" id="PS01080">
    <property type="entry name" value="BH1"/>
    <property type="match status" value="1"/>
</dbReference>
<dbReference type="InterPro" id="IPR029030">
    <property type="entry name" value="Caspase-like_dom_sf"/>
</dbReference>
<feature type="region of interest" description="Disordered" evidence="10">
    <location>
        <begin position="1018"/>
        <end position="1075"/>
    </location>
</feature>
<dbReference type="PROSITE" id="PS01121">
    <property type="entry name" value="CASPASE_HIS"/>
    <property type="match status" value="1"/>
</dbReference>
<feature type="compositionally biased region" description="Acidic residues" evidence="10">
    <location>
        <begin position="1233"/>
        <end position="1244"/>
    </location>
</feature>
<dbReference type="InterPro" id="IPR032171">
    <property type="entry name" value="COR-A"/>
</dbReference>
<dbReference type="InterPro" id="IPR001309">
    <property type="entry name" value="Pept_C14_p20"/>
</dbReference>
<dbReference type="PROSITE" id="PS50207">
    <property type="entry name" value="CASPASE_P10"/>
    <property type="match status" value="1"/>
</dbReference>
<dbReference type="InterPro" id="IPR026298">
    <property type="entry name" value="Bcl-2_fam"/>
</dbReference>
<dbReference type="Pfam" id="PF08477">
    <property type="entry name" value="Roc"/>
    <property type="match status" value="1"/>
</dbReference>
<dbReference type="InterPro" id="IPR036834">
    <property type="entry name" value="Bcl-2-like_sf"/>
</dbReference>
<feature type="compositionally biased region" description="Polar residues" evidence="10">
    <location>
        <begin position="404"/>
        <end position="423"/>
    </location>
</feature>
<evidence type="ECO:0000256" key="4">
    <source>
        <dbReference type="ARBA" id="ARBA00022703"/>
    </source>
</evidence>
<dbReference type="SMART" id="SM00115">
    <property type="entry name" value="CASc"/>
    <property type="match status" value="1"/>
</dbReference>
<feature type="region of interest" description="Disordered" evidence="10">
    <location>
        <begin position="1"/>
        <end position="62"/>
    </location>
</feature>
<feature type="compositionally biased region" description="Polar residues" evidence="10">
    <location>
        <begin position="23"/>
        <end position="32"/>
    </location>
</feature>
<dbReference type="InterPro" id="IPR002398">
    <property type="entry name" value="Pept_C14"/>
</dbReference>
<proteinExistence type="inferred from homology"/>
<dbReference type="InterPro" id="IPR011600">
    <property type="entry name" value="Pept_C14_caspase"/>
</dbReference>
<dbReference type="InterPro" id="IPR020717">
    <property type="entry name" value="Bcl2_BH1_motif_CS"/>
</dbReference>
<dbReference type="EMBL" id="CAIIXF020000006">
    <property type="protein sequence ID" value="CAH1786849.1"/>
    <property type="molecule type" value="Genomic_DNA"/>
</dbReference>
<dbReference type="Proteomes" id="UP000749559">
    <property type="component" value="Unassembled WGS sequence"/>
</dbReference>
<feature type="compositionally biased region" description="Acidic residues" evidence="10">
    <location>
        <begin position="1045"/>
        <end position="1073"/>
    </location>
</feature>
<dbReference type="InterPro" id="IPR046371">
    <property type="entry name" value="Bcl-2_BH1-3"/>
</dbReference>
<evidence type="ECO:0000256" key="7">
    <source>
        <dbReference type="ARBA" id="ARBA00022807"/>
    </source>
</evidence>
<comment type="similarity">
    <text evidence="2 9">Belongs to the peptidase C14A family.</text>
</comment>
<dbReference type="Gene3D" id="1.10.10.10">
    <property type="entry name" value="Winged helix-like DNA-binding domain superfamily/Winged helix DNA-binding domain"/>
    <property type="match status" value="1"/>
</dbReference>
<comment type="caution">
    <text evidence="11">The sequence shown here is derived from an EMBL/GenBank/DDBJ whole genome shotgun (WGS) entry which is preliminary data.</text>
</comment>
<keyword evidence="12" id="KW-1185">Reference proteome</keyword>
<evidence type="ECO:0000256" key="9">
    <source>
        <dbReference type="RuleBase" id="RU003971"/>
    </source>
</evidence>
<dbReference type="PANTHER" id="PTHR47901:SF8">
    <property type="entry name" value="CASPASE-3"/>
    <property type="match status" value="1"/>
</dbReference>
<organism evidence="11 12">
    <name type="scientific">Owenia fusiformis</name>
    <name type="common">Polychaete worm</name>
    <dbReference type="NCBI Taxonomy" id="6347"/>
    <lineage>
        <taxon>Eukaryota</taxon>
        <taxon>Metazoa</taxon>
        <taxon>Spiralia</taxon>
        <taxon>Lophotrochozoa</taxon>
        <taxon>Annelida</taxon>
        <taxon>Polychaeta</taxon>
        <taxon>Sedentaria</taxon>
        <taxon>Canalipalpata</taxon>
        <taxon>Sabellida</taxon>
        <taxon>Oweniida</taxon>
        <taxon>Oweniidae</taxon>
        <taxon>Owenia</taxon>
    </lineage>
</organism>
<dbReference type="Pfam" id="PF16095">
    <property type="entry name" value="COR-A"/>
    <property type="match status" value="1"/>
</dbReference>
<name>A0A8J1XVR9_OWEFU</name>
<evidence type="ECO:0000256" key="5">
    <source>
        <dbReference type="ARBA" id="ARBA00022737"/>
    </source>
</evidence>
<dbReference type="GO" id="GO:0042981">
    <property type="term" value="P:regulation of apoptotic process"/>
    <property type="evidence" value="ECO:0007669"/>
    <property type="project" value="InterPro"/>
</dbReference>
<dbReference type="PROSITE" id="PS01122">
    <property type="entry name" value="CASPASE_CYS"/>
    <property type="match status" value="1"/>
</dbReference>
<dbReference type="InterPro" id="IPR027417">
    <property type="entry name" value="P-loop_NTPase"/>
</dbReference>
<feature type="region of interest" description="Disordered" evidence="10">
    <location>
        <begin position="1226"/>
        <end position="1276"/>
    </location>
</feature>
<dbReference type="Pfam" id="PF00452">
    <property type="entry name" value="Bcl-2"/>
    <property type="match status" value="1"/>
</dbReference>